<comment type="caution">
    <text evidence="1">The sequence shown here is derived from an EMBL/GenBank/DDBJ whole genome shotgun (WGS) entry which is preliminary data.</text>
</comment>
<reference evidence="1 2" key="1">
    <citation type="submission" date="2020-10" db="EMBL/GenBank/DDBJ databases">
        <title>Ca. Dormibacterota MAGs.</title>
        <authorList>
            <person name="Montgomery K."/>
        </authorList>
    </citation>
    <scope>NUCLEOTIDE SEQUENCE [LARGE SCALE GENOMIC DNA]</scope>
    <source>
        <strain evidence="1">SC8811_S16_3</strain>
    </source>
</reference>
<dbReference type="EMBL" id="JAEKNQ010000044">
    <property type="protein sequence ID" value="MBJ7603901.1"/>
    <property type="molecule type" value="Genomic_DNA"/>
</dbReference>
<dbReference type="AlphaFoldDB" id="A0A934KHZ1"/>
<dbReference type="Pfam" id="PF07366">
    <property type="entry name" value="SnoaL"/>
    <property type="match status" value="1"/>
</dbReference>
<dbReference type="Proteomes" id="UP000620075">
    <property type="component" value="Unassembled WGS sequence"/>
</dbReference>
<evidence type="ECO:0000313" key="2">
    <source>
        <dbReference type="Proteomes" id="UP000620075"/>
    </source>
</evidence>
<dbReference type="Gene3D" id="3.10.450.50">
    <property type="match status" value="1"/>
</dbReference>
<dbReference type="SUPFAM" id="SSF54427">
    <property type="entry name" value="NTF2-like"/>
    <property type="match status" value="1"/>
</dbReference>
<accession>A0A934KHZ1</accession>
<sequence>MSQVHMKGTDQQVQLEAFRRLIEEGFSGGDTAIVDEVCAADYIEHQDGIEPKDRNGLKGAIGFLHALSPNIEVKVEDAMVSGDRLWARLKGCGTHSGTILGGPTDRPFEITIMDMCRFRDGKIVEHWGVADRLSQMEQLGIMSRPGQRSGQAE</sequence>
<proteinExistence type="predicted"/>
<dbReference type="InterPro" id="IPR032710">
    <property type="entry name" value="NTF2-like_dom_sf"/>
</dbReference>
<dbReference type="GO" id="GO:0030638">
    <property type="term" value="P:polyketide metabolic process"/>
    <property type="evidence" value="ECO:0007669"/>
    <property type="project" value="InterPro"/>
</dbReference>
<gene>
    <name evidence="1" type="ORF">JF888_12010</name>
</gene>
<name>A0A934KHZ1_9BACT</name>
<evidence type="ECO:0000313" key="1">
    <source>
        <dbReference type="EMBL" id="MBJ7603901.1"/>
    </source>
</evidence>
<organism evidence="1 2">
    <name type="scientific">Candidatus Dormiibacter inghamiae</name>
    <dbReference type="NCBI Taxonomy" id="3127013"/>
    <lineage>
        <taxon>Bacteria</taxon>
        <taxon>Bacillati</taxon>
        <taxon>Candidatus Dormiibacterota</taxon>
        <taxon>Candidatus Dormibacteria</taxon>
        <taxon>Candidatus Dormibacterales</taxon>
        <taxon>Candidatus Dormibacteraceae</taxon>
        <taxon>Candidatus Dormiibacter</taxon>
    </lineage>
</organism>
<dbReference type="InterPro" id="IPR009959">
    <property type="entry name" value="Cyclase_SnoaL-like"/>
</dbReference>
<dbReference type="PANTHER" id="PTHR38436:SF1">
    <property type="entry name" value="ESTER CYCLASE"/>
    <property type="match status" value="1"/>
</dbReference>
<dbReference type="PANTHER" id="PTHR38436">
    <property type="entry name" value="POLYKETIDE CYCLASE SNOAL-LIKE DOMAIN"/>
    <property type="match status" value="1"/>
</dbReference>
<protein>
    <submittedName>
        <fullName evidence="1">Ester cyclase</fullName>
    </submittedName>
</protein>